<evidence type="ECO:0000313" key="2">
    <source>
        <dbReference type="EMBL" id="VBB29271.1"/>
    </source>
</evidence>
<feature type="region of interest" description="Disordered" evidence="1">
    <location>
        <begin position="69"/>
        <end position="103"/>
    </location>
</feature>
<feature type="compositionally biased region" description="Polar residues" evidence="1">
    <location>
        <begin position="75"/>
        <end position="103"/>
    </location>
</feature>
<evidence type="ECO:0000313" key="3">
    <source>
        <dbReference type="Proteomes" id="UP000276991"/>
    </source>
</evidence>
<keyword evidence="3" id="KW-1185">Reference proteome</keyword>
<gene>
    <name evidence="2" type="ORF">NAV_LOCUS4076</name>
</gene>
<reference evidence="2 3" key="1">
    <citation type="submission" date="2018-08" db="EMBL/GenBank/DDBJ databases">
        <authorList>
            <person name="Laetsch R D."/>
            <person name="Stevens L."/>
            <person name="Kumar S."/>
            <person name="Blaxter L. M."/>
        </authorList>
    </citation>
    <scope>NUCLEOTIDE SEQUENCE [LARGE SCALE GENOMIC DNA]</scope>
</reference>
<feature type="region of interest" description="Disordered" evidence="1">
    <location>
        <begin position="1"/>
        <end position="30"/>
    </location>
</feature>
<dbReference type="Proteomes" id="UP000276991">
    <property type="component" value="Unassembled WGS sequence"/>
</dbReference>
<accession>A0A498SB12</accession>
<protein>
    <submittedName>
        <fullName evidence="2">Uncharacterized protein</fullName>
    </submittedName>
</protein>
<dbReference type="EMBL" id="UPTC01000574">
    <property type="protein sequence ID" value="VBB29271.1"/>
    <property type="molecule type" value="Genomic_DNA"/>
</dbReference>
<dbReference type="AlphaFoldDB" id="A0A498SB12"/>
<proteinExistence type="predicted"/>
<organism evidence="2 3">
    <name type="scientific">Acanthocheilonema viteae</name>
    <name type="common">Filarial nematode worm</name>
    <name type="synonym">Dipetalonema viteae</name>
    <dbReference type="NCBI Taxonomy" id="6277"/>
    <lineage>
        <taxon>Eukaryota</taxon>
        <taxon>Metazoa</taxon>
        <taxon>Ecdysozoa</taxon>
        <taxon>Nematoda</taxon>
        <taxon>Chromadorea</taxon>
        <taxon>Rhabditida</taxon>
        <taxon>Spirurina</taxon>
        <taxon>Spiruromorpha</taxon>
        <taxon>Filarioidea</taxon>
        <taxon>Onchocercidae</taxon>
        <taxon>Acanthocheilonema</taxon>
    </lineage>
</organism>
<sequence length="103" mass="11586">MPRLEVKKNKVKENSRRNGDTKLSKDRKDTRTTLAQFHGGMQIWIVVQFDARETEKMIDGVWLREKEEGKHIGTASPTTETLNGIPNSTNASGRKFSSGTVVI</sequence>
<name>A0A498SB12_ACAVI</name>
<evidence type="ECO:0000256" key="1">
    <source>
        <dbReference type="SAM" id="MobiDB-lite"/>
    </source>
</evidence>